<dbReference type="SUPFAM" id="SSF54593">
    <property type="entry name" value="Glyoxalase/Bleomycin resistance protein/Dihydroxybiphenyl dioxygenase"/>
    <property type="match status" value="1"/>
</dbReference>
<keyword evidence="1" id="KW-0479">Metal-binding</keyword>
<dbReference type="RefSeq" id="WP_228235056.1">
    <property type="nucleotide sequence ID" value="NZ_JAJGNA010000037.1"/>
</dbReference>
<sequence length="357" mass="39363">MAQLTTPQPARHPAPTVKARKLAHLLFERPDLEKAERFLNDFGLHTVARSAEALYLRGTGPEPFCYRVAKGDDAGFMGIGFEVATREDLDRLGRLPGASAIEPVEYPGGGERVRLTDPSGFTVEAIHGQTPAEPLPHRDALPINFPEQQPRVNDTQRPPVAPPEVTRLGHVVLEVADFQATCGWYTQHFGLIPSDVQVLPDGSPAVVFLRLDLGDTPADHHTLAMAQGFMPLYSHSAYEVIDTDAVGMGQRVLKAAGWKHAWGIGRHVLGSQIFDYWEDPWAAKHEHYCDGDVFTAERPMGVHPVSREAMSQWGQPMPASFTKPKLTPTALRALTRNLRRSPDLSVKKLITLAKIFG</sequence>
<dbReference type="PANTHER" id="PTHR43048">
    <property type="entry name" value="METHYLMALONYL-COA EPIMERASE"/>
    <property type="match status" value="1"/>
</dbReference>
<evidence type="ECO:0000313" key="4">
    <source>
        <dbReference type="Proteomes" id="UP001108027"/>
    </source>
</evidence>
<dbReference type="Proteomes" id="UP001108027">
    <property type="component" value="Unassembled WGS sequence"/>
</dbReference>
<name>A0A9Q3UQ78_9GAMM</name>
<dbReference type="InterPro" id="IPR051785">
    <property type="entry name" value="MMCE/EMCE_epimerase"/>
</dbReference>
<dbReference type="EMBL" id="JAJGNA010000037">
    <property type="protein sequence ID" value="MCC4310400.1"/>
    <property type="molecule type" value="Genomic_DNA"/>
</dbReference>
<dbReference type="InterPro" id="IPR004360">
    <property type="entry name" value="Glyas_Fos-R_dOase_dom"/>
</dbReference>
<feature type="domain" description="VOC" evidence="2">
    <location>
        <begin position="167"/>
        <end position="290"/>
    </location>
</feature>
<dbReference type="PANTHER" id="PTHR43048:SF3">
    <property type="entry name" value="METHYLMALONYL-COA EPIMERASE, MITOCHONDRIAL"/>
    <property type="match status" value="1"/>
</dbReference>
<reference evidence="3" key="1">
    <citation type="submission" date="2021-10" db="EMBL/GenBank/DDBJ databases">
        <title>The diversity and Nitrogen Metabolism of Culturable Nitrate-Utilizing Bacteria Within the Oxygen Minimum Zone of the Changjiang (Yangtze River)Estuary.</title>
        <authorList>
            <person name="Zhang D."/>
            <person name="Zheng J."/>
            <person name="Liu S."/>
            <person name="He W."/>
        </authorList>
    </citation>
    <scope>NUCLEOTIDE SEQUENCE</scope>
    <source>
        <strain evidence="3">FXH-223</strain>
    </source>
</reference>
<comment type="caution">
    <text evidence="3">The sequence shown here is derived from an EMBL/GenBank/DDBJ whole genome shotgun (WGS) entry which is preliminary data.</text>
</comment>
<evidence type="ECO:0000259" key="2">
    <source>
        <dbReference type="PROSITE" id="PS51819"/>
    </source>
</evidence>
<organism evidence="3 4">
    <name type="scientific">Alloalcanivorax marinus</name>
    <dbReference type="NCBI Taxonomy" id="1177169"/>
    <lineage>
        <taxon>Bacteria</taxon>
        <taxon>Pseudomonadati</taxon>
        <taxon>Pseudomonadota</taxon>
        <taxon>Gammaproteobacteria</taxon>
        <taxon>Oceanospirillales</taxon>
        <taxon>Alcanivoracaceae</taxon>
        <taxon>Alloalcanivorax</taxon>
    </lineage>
</organism>
<dbReference type="InterPro" id="IPR037523">
    <property type="entry name" value="VOC_core"/>
</dbReference>
<dbReference type="Gene3D" id="3.10.180.10">
    <property type="entry name" value="2,3-Dihydroxybiphenyl 1,2-Dioxygenase, domain 1"/>
    <property type="match status" value="2"/>
</dbReference>
<dbReference type="PROSITE" id="PS51819">
    <property type="entry name" value="VOC"/>
    <property type="match status" value="2"/>
</dbReference>
<dbReference type="CDD" id="cd07267">
    <property type="entry name" value="THT_Oxygenase_N"/>
    <property type="match status" value="1"/>
</dbReference>
<evidence type="ECO:0000313" key="3">
    <source>
        <dbReference type="EMBL" id="MCC4310400.1"/>
    </source>
</evidence>
<dbReference type="GO" id="GO:0046491">
    <property type="term" value="P:L-methylmalonyl-CoA metabolic process"/>
    <property type="evidence" value="ECO:0007669"/>
    <property type="project" value="TreeGrafter"/>
</dbReference>
<dbReference type="GO" id="GO:0046872">
    <property type="term" value="F:metal ion binding"/>
    <property type="evidence" value="ECO:0007669"/>
    <property type="project" value="UniProtKB-KW"/>
</dbReference>
<dbReference type="GO" id="GO:0004493">
    <property type="term" value="F:methylmalonyl-CoA epimerase activity"/>
    <property type="evidence" value="ECO:0007669"/>
    <property type="project" value="TreeGrafter"/>
</dbReference>
<proteinExistence type="predicted"/>
<accession>A0A9Q3UQ78</accession>
<dbReference type="Pfam" id="PF00903">
    <property type="entry name" value="Glyoxalase"/>
    <property type="match status" value="1"/>
</dbReference>
<dbReference type="CDD" id="cd07257">
    <property type="entry name" value="THT_oxygenase_C"/>
    <property type="match status" value="1"/>
</dbReference>
<evidence type="ECO:0000256" key="1">
    <source>
        <dbReference type="ARBA" id="ARBA00022723"/>
    </source>
</evidence>
<protein>
    <submittedName>
        <fullName evidence="3">VOC family protein</fullName>
    </submittedName>
</protein>
<gene>
    <name evidence="3" type="ORF">LL252_17675</name>
</gene>
<dbReference type="AlphaFoldDB" id="A0A9Q3UQ78"/>
<dbReference type="InterPro" id="IPR029068">
    <property type="entry name" value="Glyas_Bleomycin-R_OHBP_Dase"/>
</dbReference>
<feature type="domain" description="VOC" evidence="2">
    <location>
        <begin position="21"/>
        <end position="128"/>
    </location>
</feature>
<keyword evidence="4" id="KW-1185">Reference proteome</keyword>